<accession>A0ABQ8VS30</accession>
<evidence type="ECO:0000256" key="1">
    <source>
        <dbReference type="SAM" id="MobiDB-lite"/>
    </source>
</evidence>
<keyword evidence="2" id="KW-0812">Transmembrane</keyword>
<reference evidence="3" key="1">
    <citation type="submission" date="2022-08" db="EMBL/GenBank/DDBJ databases">
        <title>A Global Phylogenomic Analysis of the Shiitake Genus Lentinula.</title>
        <authorList>
            <consortium name="DOE Joint Genome Institute"/>
            <person name="Sierra-Patev S."/>
            <person name="Min B."/>
            <person name="Naranjo-Ortiz M."/>
            <person name="Looney B."/>
            <person name="Konkel Z."/>
            <person name="Slot J.C."/>
            <person name="Sakamoto Y."/>
            <person name="Steenwyk J.L."/>
            <person name="Rokas A."/>
            <person name="Carro J."/>
            <person name="Camarero S."/>
            <person name="Ferreira P."/>
            <person name="Molpeceres G."/>
            <person name="Ruiz-Duenas F.J."/>
            <person name="Serrano A."/>
            <person name="Henrissat B."/>
            <person name="Drula E."/>
            <person name="Hughes K.W."/>
            <person name="Mata J.L."/>
            <person name="Ishikawa N.K."/>
            <person name="Vargas-Isla R."/>
            <person name="Ushijima S."/>
            <person name="Smith C.A."/>
            <person name="Ahrendt S."/>
            <person name="Andreopoulos W."/>
            <person name="He G."/>
            <person name="Labutti K."/>
            <person name="Lipzen A."/>
            <person name="Ng V."/>
            <person name="Riley R."/>
            <person name="Sandor L."/>
            <person name="Barry K."/>
            <person name="Martinez A.T."/>
            <person name="Xiao Y."/>
            <person name="Gibbons J.G."/>
            <person name="Terashima K."/>
            <person name="Grigoriev I.V."/>
            <person name="Hibbett D.S."/>
        </authorList>
    </citation>
    <scope>NUCLEOTIDE SEQUENCE</scope>
    <source>
        <strain evidence="3">RHP3577 ss4</strain>
    </source>
</reference>
<keyword evidence="4" id="KW-1185">Reference proteome</keyword>
<protein>
    <submittedName>
        <fullName evidence="3">Uncharacterized protein</fullName>
    </submittedName>
</protein>
<feature type="compositionally biased region" description="Polar residues" evidence="1">
    <location>
        <begin position="296"/>
        <end position="312"/>
    </location>
</feature>
<feature type="transmembrane region" description="Helical" evidence="2">
    <location>
        <begin position="345"/>
        <end position="363"/>
    </location>
</feature>
<feature type="compositionally biased region" description="Low complexity" evidence="1">
    <location>
        <begin position="27"/>
        <end position="52"/>
    </location>
</feature>
<organism evidence="3 4">
    <name type="scientific">Lentinula lateritia</name>
    <dbReference type="NCBI Taxonomy" id="40482"/>
    <lineage>
        <taxon>Eukaryota</taxon>
        <taxon>Fungi</taxon>
        <taxon>Dikarya</taxon>
        <taxon>Basidiomycota</taxon>
        <taxon>Agaricomycotina</taxon>
        <taxon>Agaricomycetes</taxon>
        <taxon>Agaricomycetidae</taxon>
        <taxon>Agaricales</taxon>
        <taxon>Marasmiineae</taxon>
        <taxon>Omphalotaceae</taxon>
        <taxon>Lentinula</taxon>
    </lineage>
</organism>
<evidence type="ECO:0000256" key="2">
    <source>
        <dbReference type="SAM" id="Phobius"/>
    </source>
</evidence>
<gene>
    <name evidence="3" type="ORF">C8R41DRAFT_916530</name>
</gene>
<dbReference type="EMBL" id="JANVFT010000016">
    <property type="protein sequence ID" value="KAJ4498285.1"/>
    <property type="molecule type" value="Genomic_DNA"/>
</dbReference>
<comment type="caution">
    <text evidence="3">The sequence shown here is derived from an EMBL/GenBank/DDBJ whole genome shotgun (WGS) entry which is preliminary data.</text>
</comment>
<sequence>MLGRPRPPAQVRRASPSHSACWSPMPTSSQSISQLDTSSTNSHSHSHSLTRSELARLSDQNTELIQRLEVLEEETAVKERAGRRTVVKLEKEIQLLRDELDEARREAASAMQSPTTNQQTRTNDGDGEDLHSESCSSSSSTLQHSNSNPDSISIILEYLHCKITQLEDANVEICREQREAGCRLHDAQLEVEEMRRLWSLDGAPHSERTAIDLESELRGCYSIIQDRKPVVGLFEQEPLEFNSLSLIYSRSQSLDPGTSELEGIGSDEGSSFPSLQRQLSSPLPHPSHLSPKSQQTQTPNSHHTHRLSLSQTVKSRTARWSWSAIFPSTSSTDKITRVHSVVLEAWLWIQLLVVLGVFVWAVARRGPSRVLENRGRGGGDDEEKEIRG</sequence>
<feature type="compositionally biased region" description="Low complexity" evidence="1">
    <location>
        <begin position="133"/>
        <end position="147"/>
    </location>
</feature>
<keyword evidence="2" id="KW-1133">Transmembrane helix</keyword>
<keyword evidence="2" id="KW-0472">Membrane</keyword>
<name>A0ABQ8VS30_9AGAR</name>
<evidence type="ECO:0000313" key="4">
    <source>
        <dbReference type="Proteomes" id="UP001150217"/>
    </source>
</evidence>
<proteinExistence type="predicted"/>
<dbReference type="Proteomes" id="UP001150217">
    <property type="component" value="Unassembled WGS sequence"/>
</dbReference>
<feature type="region of interest" description="Disordered" evidence="1">
    <location>
        <begin position="257"/>
        <end position="312"/>
    </location>
</feature>
<evidence type="ECO:0000313" key="3">
    <source>
        <dbReference type="EMBL" id="KAJ4498285.1"/>
    </source>
</evidence>
<feature type="region of interest" description="Disordered" evidence="1">
    <location>
        <begin position="1"/>
        <end position="55"/>
    </location>
</feature>
<feature type="region of interest" description="Disordered" evidence="1">
    <location>
        <begin position="104"/>
        <end position="147"/>
    </location>
</feature>
<feature type="compositionally biased region" description="Low complexity" evidence="1">
    <location>
        <begin position="270"/>
        <end position="295"/>
    </location>
</feature>
<feature type="compositionally biased region" description="Polar residues" evidence="1">
    <location>
        <begin position="110"/>
        <end position="122"/>
    </location>
</feature>